<keyword evidence="5" id="KW-0256">Endoplasmic reticulum</keyword>
<keyword evidence="5" id="KW-0808">Transferase</keyword>
<dbReference type="InterPro" id="IPR007269">
    <property type="entry name" value="ICMT_MeTrfase"/>
</dbReference>
<dbReference type="GO" id="GO:0005789">
    <property type="term" value="C:endoplasmic reticulum membrane"/>
    <property type="evidence" value="ECO:0007669"/>
    <property type="project" value="UniProtKB-SubCell"/>
</dbReference>
<dbReference type="PANTHER" id="PTHR12714">
    <property type="entry name" value="PROTEIN-S ISOPRENYLCYSTEINE O-METHYLTRANSFERASE"/>
    <property type="match status" value="1"/>
</dbReference>
<protein>
    <recommendedName>
        <fullName evidence="5">Protein-S-isoprenylcysteine O-methyltransferase</fullName>
        <ecNumber evidence="5">2.1.1.100</ecNumber>
    </recommendedName>
</protein>
<name>A0A9P6CGV8_9AGAR</name>
<accession>A0A9P6CGV8</accession>
<organism evidence="6 7">
    <name type="scientific">Collybia nuda</name>
    <dbReference type="NCBI Taxonomy" id="64659"/>
    <lineage>
        <taxon>Eukaryota</taxon>
        <taxon>Fungi</taxon>
        <taxon>Dikarya</taxon>
        <taxon>Basidiomycota</taxon>
        <taxon>Agaricomycotina</taxon>
        <taxon>Agaricomycetes</taxon>
        <taxon>Agaricomycetidae</taxon>
        <taxon>Agaricales</taxon>
        <taxon>Tricholomatineae</taxon>
        <taxon>Clitocybaceae</taxon>
        <taxon>Collybia</taxon>
    </lineage>
</organism>
<feature type="transmembrane region" description="Helical" evidence="5">
    <location>
        <begin position="151"/>
        <end position="171"/>
    </location>
</feature>
<dbReference type="GO" id="GO:0004671">
    <property type="term" value="F:protein C-terminal S-isoprenylcysteine carboxyl O-methyltransferase activity"/>
    <property type="evidence" value="ECO:0007669"/>
    <property type="project" value="UniProtKB-EC"/>
</dbReference>
<comment type="similarity">
    <text evidence="5">Belongs to the class VI-like SAM-binding methyltransferase superfamily. Isoprenylcysteine carboxyl methyltransferase family.</text>
</comment>
<keyword evidence="5" id="KW-0489">Methyltransferase</keyword>
<feature type="transmembrane region" description="Helical" evidence="5">
    <location>
        <begin position="183"/>
        <end position="202"/>
    </location>
</feature>
<dbReference type="GO" id="GO:0032259">
    <property type="term" value="P:methylation"/>
    <property type="evidence" value="ECO:0007669"/>
    <property type="project" value="UniProtKB-KW"/>
</dbReference>
<evidence type="ECO:0000256" key="3">
    <source>
        <dbReference type="ARBA" id="ARBA00022989"/>
    </source>
</evidence>
<keyword evidence="3 5" id="KW-1133">Transmembrane helix</keyword>
<dbReference type="PANTHER" id="PTHR12714:SF9">
    <property type="entry name" value="PROTEIN-S-ISOPRENYLCYSTEINE O-METHYLTRANSFERASE"/>
    <property type="match status" value="1"/>
</dbReference>
<evidence type="ECO:0000313" key="7">
    <source>
        <dbReference type="Proteomes" id="UP000807353"/>
    </source>
</evidence>
<proteinExistence type="inferred from homology"/>
<evidence type="ECO:0000256" key="5">
    <source>
        <dbReference type="RuleBase" id="RU362022"/>
    </source>
</evidence>
<keyword evidence="7" id="KW-1185">Reference proteome</keyword>
<dbReference type="EC" id="2.1.1.100" evidence="5"/>
<evidence type="ECO:0000256" key="1">
    <source>
        <dbReference type="ARBA" id="ARBA00004141"/>
    </source>
</evidence>
<sequence length="236" mass="26640">MSLLKLPCILAATIGLYHSFTPPNVSKKSEQTSRKNILEHIAFAARSVTRPLGLLVWIVGITEAMVIVANHFPSWSLSEPIIATLLVRNNPMDLQLTPLSIIGLLLIMSGTLIREYCYRSLSYLFTFEISIRKGHRLITNGPYRVVRHPSYTGMVFVLIGMFCWCISRGSWLRESGVLETTGGKVFFGSVGMLLMVVLSGLLRRMSVEDAALKKEFGKEWTEWSRRVPYSLIPRVY</sequence>
<comment type="subcellular location">
    <subcellularLocation>
        <location evidence="5">Endoplasmic reticulum membrane</location>
        <topology evidence="5">Multi-pass membrane protein</topology>
    </subcellularLocation>
    <subcellularLocation>
        <location evidence="1">Membrane</location>
        <topology evidence="1">Multi-pass membrane protein</topology>
    </subcellularLocation>
</comment>
<reference evidence="6" key="1">
    <citation type="submission" date="2020-11" db="EMBL/GenBank/DDBJ databases">
        <authorList>
            <consortium name="DOE Joint Genome Institute"/>
            <person name="Ahrendt S."/>
            <person name="Riley R."/>
            <person name="Andreopoulos W."/>
            <person name="Labutti K."/>
            <person name="Pangilinan J."/>
            <person name="Ruiz-Duenas F.J."/>
            <person name="Barrasa J.M."/>
            <person name="Sanchez-Garcia M."/>
            <person name="Camarero S."/>
            <person name="Miyauchi S."/>
            <person name="Serrano A."/>
            <person name="Linde D."/>
            <person name="Babiker R."/>
            <person name="Drula E."/>
            <person name="Ayuso-Fernandez I."/>
            <person name="Pacheco R."/>
            <person name="Padilla G."/>
            <person name="Ferreira P."/>
            <person name="Barriuso J."/>
            <person name="Kellner H."/>
            <person name="Castanera R."/>
            <person name="Alfaro M."/>
            <person name="Ramirez L."/>
            <person name="Pisabarro A.G."/>
            <person name="Kuo A."/>
            <person name="Tritt A."/>
            <person name="Lipzen A."/>
            <person name="He G."/>
            <person name="Yan M."/>
            <person name="Ng V."/>
            <person name="Cullen D."/>
            <person name="Martin F."/>
            <person name="Rosso M.-N."/>
            <person name="Henrissat B."/>
            <person name="Hibbett D."/>
            <person name="Martinez A.T."/>
            <person name="Grigoriev I.V."/>
        </authorList>
    </citation>
    <scope>NUCLEOTIDE SEQUENCE</scope>
    <source>
        <strain evidence="6">CBS 247.69</strain>
    </source>
</reference>
<evidence type="ECO:0000256" key="4">
    <source>
        <dbReference type="ARBA" id="ARBA00023136"/>
    </source>
</evidence>
<feature type="transmembrane region" description="Helical" evidence="5">
    <location>
        <begin position="92"/>
        <end position="113"/>
    </location>
</feature>
<comment type="catalytic activity">
    <reaction evidence="5">
        <text>[protein]-C-terminal S-[(2E,6E)-farnesyl]-L-cysteine + S-adenosyl-L-methionine = [protein]-C-terminal S-[(2E,6E)-farnesyl]-L-cysteine methyl ester + S-adenosyl-L-homocysteine</text>
        <dbReference type="Rhea" id="RHEA:21672"/>
        <dbReference type="Rhea" id="RHEA-COMP:12125"/>
        <dbReference type="Rhea" id="RHEA-COMP:12126"/>
        <dbReference type="ChEBI" id="CHEBI:57856"/>
        <dbReference type="ChEBI" id="CHEBI:59789"/>
        <dbReference type="ChEBI" id="CHEBI:90510"/>
        <dbReference type="ChEBI" id="CHEBI:90511"/>
        <dbReference type="EC" id="2.1.1.100"/>
    </reaction>
</comment>
<dbReference type="Gene3D" id="1.20.120.1630">
    <property type="match status" value="1"/>
</dbReference>
<comment type="caution">
    <text evidence="6">The sequence shown here is derived from an EMBL/GenBank/DDBJ whole genome shotgun (WGS) entry which is preliminary data.</text>
</comment>
<feature type="transmembrane region" description="Helical" evidence="5">
    <location>
        <begin position="52"/>
        <end position="72"/>
    </location>
</feature>
<keyword evidence="2 5" id="KW-0812">Transmembrane</keyword>
<keyword evidence="5" id="KW-0949">S-adenosyl-L-methionine</keyword>
<dbReference type="EMBL" id="MU150245">
    <property type="protein sequence ID" value="KAF9465726.1"/>
    <property type="molecule type" value="Genomic_DNA"/>
</dbReference>
<dbReference type="Proteomes" id="UP000807353">
    <property type="component" value="Unassembled WGS sequence"/>
</dbReference>
<keyword evidence="4 5" id="KW-0472">Membrane</keyword>
<dbReference type="Pfam" id="PF04140">
    <property type="entry name" value="ICMT"/>
    <property type="match status" value="1"/>
</dbReference>
<evidence type="ECO:0000256" key="2">
    <source>
        <dbReference type="ARBA" id="ARBA00022692"/>
    </source>
</evidence>
<evidence type="ECO:0000313" key="6">
    <source>
        <dbReference type="EMBL" id="KAF9465726.1"/>
    </source>
</evidence>
<dbReference type="AlphaFoldDB" id="A0A9P6CGV8"/>
<gene>
    <name evidence="6" type="ORF">BDZ94DRAFT_1188752</name>
</gene>
<dbReference type="OrthoDB" id="422086at2759"/>